<evidence type="ECO:0000256" key="8">
    <source>
        <dbReference type="ARBA" id="ARBA00022777"/>
    </source>
</evidence>
<evidence type="ECO:0000256" key="7">
    <source>
        <dbReference type="ARBA" id="ARBA00022692"/>
    </source>
</evidence>
<feature type="transmembrane region" description="Helical" evidence="12">
    <location>
        <begin position="447"/>
        <end position="464"/>
    </location>
</feature>
<feature type="transmembrane region" description="Helical" evidence="12">
    <location>
        <begin position="303"/>
        <end position="331"/>
    </location>
</feature>
<keyword evidence="4" id="KW-0762">Sugar transport</keyword>
<evidence type="ECO:0000256" key="9">
    <source>
        <dbReference type="ARBA" id="ARBA00022989"/>
    </source>
</evidence>
<evidence type="ECO:0000259" key="14">
    <source>
        <dbReference type="PROSITE" id="PS51098"/>
    </source>
</evidence>
<feature type="transmembrane region" description="Helical" evidence="12">
    <location>
        <begin position="125"/>
        <end position="149"/>
    </location>
</feature>
<evidence type="ECO:0000256" key="11">
    <source>
        <dbReference type="PROSITE-ProRule" id="PRU00421"/>
    </source>
</evidence>
<feature type="domain" description="PTS EIIC type-1" evidence="15">
    <location>
        <begin position="123"/>
        <end position="550"/>
    </location>
</feature>
<feature type="transmembrane region" description="Helical" evidence="12">
    <location>
        <begin position="517"/>
        <end position="540"/>
    </location>
</feature>
<dbReference type="GO" id="GO:0090589">
    <property type="term" value="F:protein-phosphocysteine-trehalose phosphotransferase system transporter activity"/>
    <property type="evidence" value="ECO:0007669"/>
    <property type="project" value="TreeGrafter"/>
</dbReference>
<dbReference type="SUPFAM" id="SSF55604">
    <property type="entry name" value="Glucose permease domain IIB"/>
    <property type="match status" value="1"/>
</dbReference>
<dbReference type="GO" id="GO:0015771">
    <property type="term" value="P:trehalose transport"/>
    <property type="evidence" value="ECO:0007669"/>
    <property type="project" value="TreeGrafter"/>
</dbReference>
<protein>
    <submittedName>
        <fullName evidence="16">PTS system sucrose-specific IIABC component</fullName>
    </submittedName>
</protein>
<dbReference type="InterPro" id="IPR050558">
    <property type="entry name" value="PTS_Sugar-Specific_Components"/>
</dbReference>
<evidence type="ECO:0000313" key="17">
    <source>
        <dbReference type="Proteomes" id="UP000002522"/>
    </source>
</evidence>
<dbReference type="InterPro" id="IPR011055">
    <property type="entry name" value="Dup_hybrid_motif"/>
</dbReference>
<evidence type="ECO:0000259" key="15">
    <source>
        <dbReference type="PROSITE" id="PS51103"/>
    </source>
</evidence>
<evidence type="ECO:0000256" key="2">
    <source>
        <dbReference type="ARBA" id="ARBA00022448"/>
    </source>
</evidence>
<dbReference type="PROSITE" id="PS51093">
    <property type="entry name" value="PTS_EIIA_TYPE_1"/>
    <property type="match status" value="1"/>
</dbReference>
<dbReference type="Pfam" id="PF02378">
    <property type="entry name" value="PTS_EIIC"/>
    <property type="match status" value="1"/>
</dbReference>
<keyword evidence="3" id="KW-1003">Cell membrane</keyword>
<feature type="active site" description="Phosphocysteine intermediate; for EIIB activity" evidence="11">
    <location>
        <position position="32"/>
    </location>
</feature>
<evidence type="ECO:0000256" key="1">
    <source>
        <dbReference type="ARBA" id="ARBA00004651"/>
    </source>
</evidence>
<dbReference type="InterPro" id="IPR001996">
    <property type="entry name" value="PTS_IIB_1"/>
</dbReference>
<dbReference type="eggNOG" id="COG1263">
    <property type="taxonomic scope" value="Bacteria"/>
</dbReference>
<dbReference type="eggNOG" id="COG2190">
    <property type="taxonomic scope" value="Bacteria"/>
</dbReference>
<feature type="transmembrane region" description="Helical" evidence="12">
    <location>
        <begin position="351"/>
        <end position="370"/>
    </location>
</feature>
<gene>
    <name evidence="16" type="ordered locus">MYPE9680</name>
</gene>
<dbReference type="InParanoid" id="Q8EUF9"/>
<keyword evidence="5" id="KW-0808">Transferase</keyword>
<dbReference type="GO" id="GO:0005886">
    <property type="term" value="C:plasma membrane"/>
    <property type="evidence" value="ECO:0007669"/>
    <property type="project" value="UniProtKB-SubCell"/>
</dbReference>
<dbReference type="RefSeq" id="WP_011077783.1">
    <property type="nucleotide sequence ID" value="NC_004432.1"/>
</dbReference>
<evidence type="ECO:0000256" key="12">
    <source>
        <dbReference type="SAM" id="Phobius"/>
    </source>
</evidence>
<evidence type="ECO:0000256" key="10">
    <source>
        <dbReference type="ARBA" id="ARBA00023136"/>
    </source>
</evidence>
<organism evidence="16 17">
    <name type="scientific">Malacoplasma penetrans (strain HF-2)</name>
    <name type="common">Mycoplasma penetrans</name>
    <dbReference type="NCBI Taxonomy" id="272633"/>
    <lineage>
        <taxon>Bacteria</taxon>
        <taxon>Bacillati</taxon>
        <taxon>Mycoplasmatota</taxon>
        <taxon>Mycoplasmoidales</taxon>
        <taxon>Mycoplasmoidaceae</taxon>
        <taxon>Malacoplasma</taxon>
    </lineage>
</organism>
<dbReference type="GO" id="GO:0016301">
    <property type="term" value="F:kinase activity"/>
    <property type="evidence" value="ECO:0007669"/>
    <property type="project" value="UniProtKB-KW"/>
</dbReference>
<dbReference type="STRING" id="272633.gene:10732088"/>
<evidence type="ECO:0000313" key="16">
    <source>
        <dbReference type="EMBL" id="BAC44754.1"/>
    </source>
</evidence>
<dbReference type="PROSITE" id="PS51103">
    <property type="entry name" value="PTS_EIIC_TYPE_1"/>
    <property type="match status" value="1"/>
</dbReference>
<dbReference type="AlphaFoldDB" id="Q8EUF9"/>
<evidence type="ECO:0000256" key="5">
    <source>
        <dbReference type="ARBA" id="ARBA00022679"/>
    </source>
</evidence>
<evidence type="ECO:0000259" key="13">
    <source>
        <dbReference type="PROSITE" id="PS51093"/>
    </source>
</evidence>
<dbReference type="GO" id="GO:0008982">
    <property type="term" value="F:protein-N(PI)-phosphohistidine-sugar phosphotransferase activity"/>
    <property type="evidence" value="ECO:0007669"/>
    <property type="project" value="InterPro"/>
</dbReference>
<comment type="subcellular location">
    <subcellularLocation>
        <location evidence="1">Cell membrane</location>
        <topology evidence="1">Multi-pass membrane protein</topology>
    </subcellularLocation>
</comment>
<keyword evidence="7 12" id="KW-0812">Transmembrane</keyword>
<dbReference type="eggNOG" id="COG1264">
    <property type="taxonomic scope" value="Bacteria"/>
</dbReference>
<keyword evidence="2" id="KW-0813">Transport</keyword>
<dbReference type="Proteomes" id="UP000002522">
    <property type="component" value="Chromosome"/>
</dbReference>
<dbReference type="InterPro" id="IPR013013">
    <property type="entry name" value="PTS_EIIC_1"/>
</dbReference>
<dbReference type="InterPro" id="IPR001127">
    <property type="entry name" value="PTS_EIIA_1_perm"/>
</dbReference>
<evidence type="ECO:0000256" key="6">
    <source>
        <dbReference type="ARBA" id="ARBA00022683"/>
    </source>
</evidence>
<dbReference type="Pfam" id="PF00358">
    <property type="entry name" value="PTS_EIIA_1"/>
    <property type="match status" value="1"/>
</dbReference>
<accession>Q8EUF9</accession>
<dbReference type="CDD" id="cd00212">
    <property type="entry name" value="PTS_IIB_glc"/>
    <property type="match status" value="1"/>
</dbReference>
<dbReference type="PANTHER" id="PTHR30175">
    <property type="entry name" value="PHOSPHOTRANSFERASE SYSTEM TRANSPORT PROTEIN"/>
    <property type="match status" value="1"/>
</dbReference>
<keyword evidence="17" id="KW-1185">Reference proteome</keyword>
<keyword evidence="6" id="KW-0598">Phosphotransferase system</keyword>
<dbReference type="Pfam" id="PF00367">
    <property type="entry name" value="PTS_EIIB"/>
    <property type="match status" value="1"/>
</dbReference>
<dbReference type="KEGG" id="mpe:MYPE9680"/>
<proteinExistence type="predicted"/>
<dbReference type="PROSITE" id="PS51098">
    <property type="entry name" value="PTS_EIIB_TYPE_1"/>
    <property type="match status" value="1"/>
</dbReference>
<dbReference type="FunCoup" id="Q8EUF9">
    <property type="interactions" value="26"/>
</dbReference>
<keyword evidence="10 12" id="KW-0472">Membrane</keyword>
<sequence length="768" mass="84187">MKKVKIDTFKQTVEQLVEALGGIDNINEAFHCATRFRVTLKDDNKVNKDKLNQVEKSKGFSKDGNQWQIIFGTGLVNKVYDKYASMFNIKQTNLEQSNKEKVKWNKNYSIKTNIFQISRSGVRGFASIFIPLIPLFIVGGLSLAFNSIIEQSVGKDAEGNSNLANSALAIQILSKLFTTIGGVVMGSLSVFIGYTAAKRWGGNPWFGVAIGLILVFPSFTTANTSVGDLNNNTIYYQFGTTAPTNPNGAVVPVLWNNGVKVWNFPIFSIPLISYKSQFIPTLIVIAIMVQIEKGMKKISHESIAIITVPLVTVISSVILAFVIIGPIGYLISLVIAEALRGIFVYTNFPGFGLGGAILGAIYAPIVITGLHQGFTPIEAQLLSQYGESWITPIACVSNIAQGFACLTATLFIKDNKLKGTAYSGGISANLGITEPAMFGVNLNVRHYFLAAIIGSAVGGYWVGMTQTTANSLGSASWLGLVQFDFTRTGTNIQNWYDTVANQTPWGQYMNGFNLPPIANIAIAMAFSGLVAFIAAFILSLSKQGRLNLQEVNKGIPNYKFIETMGLAFTKFQDMVKTTFGNLIYKEEGYKKKIEEKQTKYVYSPVDGQLLDLKTEVSDQVFSNELLGKSFVIRPNETQHSQLHSPIDGTITNIFDTGHAITISNKDNVSVLMHIGLETAQINKDASDLQNLKYFKFKKLILSKVKIKNEIVDVQLNELVNNGATSKDIYCSILNETIKENQIVELIAQPGAIKQGQPIYKITTVDSNL</sequence>
<dbReference type="HOGENOM" id="CLU_012312_2_1_14"/>
<name>Q8EUF9_MALP2</name>
<evidence type="ECO:0000256" key="3">
    <source>
        <dbReference type="ARBA" id="ARBA00022475"/>
    </source>
</evidence>
<dbReference type="Gene3D" id="3.30.1360.60">
    <property type="entry name" value="Glucose permease domain IIB"/>
    <property type="match status" value="1"/>
</dbReference>
<dbReference type="SUPFAM" id="SSF51261">
    <property type="entry name" value="Duplicated hybrid motif"/>
    <property type="match status" value="1"/>
</dbReference>
<keyword evidence="8" id="KW-0418">Kinase</keyword>
<dbReference type="EMBL" id="BA000026">
    <property type="protein sequence ID" value="BAC44754.1"/>
    <property type="molecule type" value="Genomic_DNA"/>
</dbReference>
<dbReference type="GO" id="GO:0009401">
    <property type="term" value="P:phosphoenolpyruvate-dependent sugar phosphotransferase system"/>
    <property type="evidence" value="ECO:0007669"/>
    <property type="project" value="UniProtKB-KW"/>
</dbReference>
<feature type="domain" description="PTS EIIB type-1" evidence="14">
    <location>
        <begin position="10"/>
        <end position="93"/>
    </location>
</feature>
<dbReference type="InterPro" id="IPR003352">
    <property type="entry name" value="PTS_EIIC"/>
</dbReference>
<feature type="transmembrane region" description="Helical" evidence="12">
    <location>
        <begin position="272"/>
        <end position="291"/>
    </location>
</feature>
<dbReference type="PANTHER" id="PTHR30175:SF1">
    <property type="entry name" value="PTS SYSTEM ARBUTIN-, CELLOBIOSE-, AND SALICIN-SPECIFIC EIIBC COMPONENT-RELATED"/>
    <property type="match status" value="1"/>
</dbReference>
<keyword evidence="9 12" id="KW-1133">Transmembrane helix</keyword>
<dbReference type="InterPro" id="IPR018113">
    <property type="entry name" value="PTrfase_EIIB_Cys"/>
</dbReference>
<dbReference type="Gene3D" id="2.70.70.10">
    <property type="entry name" value="Glucose Permease (Domain IIA)"/>
    <property type="match status" value="1"/>
</dbReference>
<feature type="domain" description="PTS EIIA type-1" evidence="13">
    <location>
        <begin position="618"/>
        <end position="734"/>
    </location>
</feature>
<dbReference type="PROSITE" id="PS01035">
    <property type="entry name" value="PTS_EIIB_TYPE_1_CYS"/>
    <property type="match status" value="1"/>
</dbReference>
<evidence type="ECO:0000256" key="4">
    <source>
        <dbReference type="ARBA" id="ARBA00022597"/>
    </source>
</evidence>
<dbReference type="InterPro" id="IPR036878">
    <property type="entry name" value="Glu_permease_IIB"/>
</dbReference>
<feature type="transmembrane region" description="Helical" evidence="12">
    <location>
        <begin position="169"/>
        <end position="192"/>
    </location>
</feature>
<reference evidence="16 17" key="1">
    <citation type="journal article" date="2002" name="Nucleic Acids Res.">
        <title>The complete genomic sequence of Mycoplasma penetrans, an intracellular bacterial pathogen in humans.</title>
        <authorList>
            <person name="Sasaki Y."/>
            <person name="Ishikawa J."/>
            <person name="Yamashita A."/>
            <person name="Oshima K."/>
            <person name="Kenri T."/>
            <person name="Furuya K."/>
            <person name="Yoshino C."/>
            <person name="Horino A."/>
            <person name="Shiba T."/>
            <person name="Sasaki T."/>
            <person name="Hattori M."/>
        </authorList>
    </citation>
    <scope>NUCLEOTIDE SEQUENCE [LARGE SCALE GENOMIC DNA]</scope>
    <source>
        <strain evidence="16 17">HF-2</strain>
    </source>
</reference>
<feature type="transmembrane region" description="Helical" evidence="12">
    <location>
        <begin position="204"/>
        <end position="222"/>
    </location>
</feature>